<protein>
    <recommendedName>
        <fullName evidence="3">DNA-binding protein</fullName>
    </recommendedName>
</protein>
<dbReference type="Proteomes" id="UP000065521">
    <property type="component" value="Unassembled WGS sequence"/>
</dbReference>
<evidence type="ECO:0000313" key="1">
    <source>
        <dbReference type="EMBL" id="KUZ81081.1"/>
    </source>
</evidence>
<sequence>MMRRASIEAAIRAAISDPKKKQRLLEATGWDESMPSKLVQEKPAGITLDKLDALLAALDHVVVTRDYLDAMCTMGKVGMFCECARAGGGECGAGR</sequence>
<evidence type="ECO:0000313" key="2">
    <source>
        <dbReference type="Proteomes" id="UP000065521"/>
    </source>
</evidence>
<reference evidence="1 2" key="1">
    <citation type="submission" date="2015-11" db="EMBL/GenBank/DDBJ databases">
        <title>Expanding the genomic diversity of Burkholderia species for the development of highly accurate diagnostics.</title>
        <authorList>
            <person name="Sahl J."/>
            <person name="Keim P."/>
            <person name="Wagner D."/>
        </authorList>
    </citation>
    <scope>NUCLEOTIDE SEQUENCE [LARGE SCALE GENOMIC DNA]</scope>
    <source>
        <strain evidence="1 2">RF32-BP4</strain>
    </source>
</reference>
<evidence type="ECO:0008006" key="3">
    <source>
        <dbReference type="Google" id="ProtNLM"/>
    </source>
</evidence>
<dbReference type="AlphaFoldDB" id="A0A102KU29"/>
<accession>A0A102KU29</accession>
<proteinExistence type="predicted"/>
<name>A0A102KU29_9BURK</name>
<dbReference type="EMBL" id="LOTN01000075">
    <property type="protein sequence ID" value="KUZ81081.1"/>
    <property type="molecule type" value="Genomic_DNA"/>
</dbReference>
<organism evidence="1 2">
    <name type="scientific">Burkholderia ubonensis</name>
    <dbReference type="NCBI Taxonomy" id="101571"/>
    <lineage>
        <taxon>Bacteria</taxon>
        <taxon>Pseudomonadati</taxon>
        <taxon>Pseudomonadota</taxon>
        <taxon>Betaproteobacteria</taxon>
        <taxon>Burkholderiales</taxon>
        <taxon>Burkholderiaceae</taxon>
        <taxon>Burkholderia</taxon>
        <taxon>Burkholderia cepacia complex</taxon>
    </lineage>
</organism>
<gene>
    <name evidence="1" type="ORF">WI38_32790</name>
</gene>
<comment type="caution">
    <text evidence="1">The sequence shown here is derived from an EMBL/GenBank/DDBJ whole genome shotgun (WGS) entry which is preliminary data.</text>
</comment>